<evidence type="ECO:0000313" key="3">
    <source>
        <dbReference type="Proteomes" id="UP000190648"/>
    </source>
</evidence>
<feature type="compositionally biased region" description="Basic and acidic residues" evidence="1">
    <location>
        <begin position="1"/>
        <end position="16"/>
    </location>
</feature>
<keyword evidence="3" id="KW-1185">Reference proteome</keyword>
<protein>
    <submittedName>
        <fullName evidence="2">Uncharacterized protein</fullName>
    </submittedName>
</protein>
<sequence>MKNSYSDEAKREHISLADRNQAHGAQESGKSLCFFSTLKVVQLIGFRPFKAAPLSQQVQHPKGWHSR</sequence>
<gene>
    <name evidence="2" type="ORF">AV530_007758</name>
</gene>
<proteinExistence type="predicted"/>
<name>A0A1V4JZ46_PATFA</name>
<evidence type="ECO:0000256" key="1">
    <source>
        <dbReference type="SAM" id="MobiDB-lite"/>
    </source>
</evidence>
<reference evidence="2 3" key="1">
    <citation type="submission" date="2016-02" db="EMBL/GenBank/DDBJ databases">
        <title>Band-tailed pigeon sequencing and assembly.</title>
        <authorList>
            <person name="Soares A.E."/>
            <person name="Novak B.J."/>
            <person name="Rice E.S."/>
            <person name="O'Connell B."/>
            <person name="Chang D."/>
            <person name="Weber S."/>
            <person name="Shapiro B."/>
        </authorList>
    </citation>
    <scope>NUCLEOTIDE SEQUENCE [LARGE SCALE GENOMIC DNA]</scope>
    <source>
        <strain evidence="2">BTP2013</strain>
        <tissue evidence="2">Blood</tissue>
    </source>
</reference>
<dbReference type="AlphaFoldDB" id="A0A1V4JZ46"/>
<dbReference type="EMBL" id="LSYS01005497">
    <property type="protein sequence ID" value="OPJ77446.1"/>
    <property type="molecule type" value="Genomic_DNA"/>
</dbReference>
<organism evidence="2 3">
    <name type="scientific">Patagioenas fasciata monilis</name>
    <dbReference type="NCBI Taxonomy" id="372326"/>
    <lineage>
        <taxon>Eukaryota</taxon>
        <taxon>Metazoa</taxon>
        <taxon>Chordata</taxon>
        <taxon>Craniata</taxon>
        <taxon>Vertebrata</taxon>
        <taxon>Euteleostomi</taxon>
        <taxon>Archelosauria</taxon>
        <taxon>Archosauria</taxon>
        <taxon>Dinosauria</taxon>
        <taxon>Saurischia</taxon>
        <taxon>Theropoda</taxon>
        <taxon>Coelurosauria</taxon>
        <taxon>Aves</taxon>
        <taxon>Neognathae</taxon>
        <taxon>Neoaves</taxon>
        <taxon>Columbimorphae</taxon>
        <taxon>Columbiformes</taxon>
        <taxon>Columbidae</taxon>
        <taxon>Patagioenas</taxon>
    </lineage>
</organism>
<feature type="region of interest" description="Disordered" evidence="1">
    <location>
        <begin position="1"/>
        <end position="22"/>
    </location>
</feature>
<dbReference type="Proteomes" id="UP000190648">
    <property type="component" value="Unassembled WGS sequence"/>
</dbReference>
<comment type="caution">
    <text evidence="2">The sequence shown here is derived from an EMBL/GenBank/DDBJ whole genome shotgun (WGS) entry which is preliminary data.</text>
</comment>
<evidence type="ECO:0000313" key="2">
    <source>
        <dbReference type="EMBL" id="OPJ77446.1"/>
    </source>
</evidence>
<accession>A0A1V4JZ46</accession>